<dbReference type="EMBL" id="LQYV01000072">
    <property type="protein sequence ID" value="KYD26233.1"/>
    <property type="molecule type" value="Genomic_DNA"/>
</dbReference>
<accession>A0A150MP62</accession>
<proteinExistence type="predicted"/>
<dbReference type="PATRIC" id="fig|1422.18.peg.69"/>
<protein>
    <submittedName>
        <fullName evidence="3">Uncharacterized protein</fullName>
    </submittedName>
</protein>
<feature type="compositionally biased region" description="Basic and acidic residues" evidence="1">
    <location>
        <begin position="1"/>
        <end position="23"/>
    </location>
</feature>
<organism evidence="3 4">
    <name type="scientific">Geobacillus stearothermophilus</name>
    <name type="common">Bacillus stearothermophilus</name>
    <dbReference type="NCBI Taxonomy" id="1422"/>
    <lineage>
        <taxon>Bacteria</taxon>
        <taxon>Bacillati</taxon>
        <taxon>Bacillota</taxon>
        <taxon>Bacilli</taxon>
        <taxon>Bacillales</taxon>
        <taxon>Anoxybacillaceae</taxon>
        <taxon>Geobacillus</taxon>
    </lineage>
</organism>
<comment type="caution">
    <text evidence="3">The sequence shown here is derived from an EMBL/GenBank/DDBJ whole genome shotgun (WGS) entry which is preliminary data.</text>
</comment>
<reference evidence="2 5" key="2">
    <citation type="submission" date="2016-03" db="EMBL/GenBank/DDBJ databases">
        <title>Spore heat resistance.</title>
        <authorList>
            <person name="Boekhorst J."/>
            <person name="Berendsen E.M."/>
            <person name="Wells-Bennik M.H."/>
            <person name="Kuipers O.P."/>
        </authorList>
    </citation>
    <scope>NUCLEOTIDE SEQUENCE [LARGE SCALE GENOMIC DNA]</scope>
    <source>
        <strain evidence="2 5">GS8</strain>
    </source>
</reference>
<evidence type="ECO:0000256" key="1">
    <source>
        <dbReference type="SAM" id="MobiDB-lite"/>
    </source>
</evidence>
<dbReference type="Proteomes" id="UP000075424">
    <property type="component" value="Unassembled WGS sequence"/>
</dbReference>
<dbReference type="Proteomes" id="UP000773850">
    <property type="component" value="Unassembled WGS sequence"/>
</dbReference>
<evidence type="ECO:0000313" key="5">
    <source>
        <dbReference type="Proteomes" id="UP000773850"/>
    </source>
</evidence>
<evidence type="ECO:0000313" key="4">
    <source>
        <dbReference type="Proteomes" id="UP000075424"/>
    </source>
</evidence>
<evidence type="ECO:0000313" key="3">
    <source>
        <dbReference type="EMBL" id="KYD26233.1"/>
    </source>
</evidence>
<feature type="region of interest" description="Disordered" evidence="1">
    <location>
        <begin position="1"/>
        <end position="25"/>
    </location>
</feature>
<name>A0A150MP62_GEOSE</name>
<evidence type="ECO:0000313" key="2">
    <source>
        <dbReference type="EMBL" id="KAF6509486.1"/>
    </source>
</evidence>
<reference evidence="3 4" key="1">
    <citation type="submission" date="2016-01" db="EMBL/GenBank/DDBJ databases">
        <title>Draft Genome Sequences of Seven Thermophilic Sporeformers Isolated from Foods.</title>
        <authorList>
            <person name="Berendsen E.M."/>
            <person name="Wells-Bennik M.H."/>
            <person name="Krawcyk A.O."/>
            <person name="De Jong A."/>
            <person name="Holsappel S."/>
            <person name="Eijlander R.T."/>
            <person name="Kuipers O.P."/>
        </authorList>
    </citation>
    <scope>NUCLEOTIDE SEQUENCE [LARGE SCALE GENOMIC DNA]</scope>
    <source>
        <strain evidence="3 4">B4109</strain>
    </source>
</reference>
<keyword evidence="5" id="KW-1185">Reference proteome</keyword>
<dbReference type="AlphaFoldDB" id="A0A150MP62"/>
<sequence length="55" mass="5875">MILPRWENKGNDFASERGKRESGRATVGSGVISLNKHHPPCLPGKGVIYVKGGGD</sequence>
<dbReference type="EMBL" id="LUCS01000030">
    <property type="protein sequence ID" value="KAF6509486.1"/>
    <property type="molecule type" value="Genomic_DNA"/>
</dbReference>
<gene>
    <name evidence="3" type="ORF">B4109_0319</name>
    <name evidence="2" type="ORF">GS8_3017</name>
</gene>